<dbReference type="InterPro" id="IPR017695">
    <property type="entry name" value="Se-dep_Mo_hydrolase_YqeB"/>
</dbReference>
<organism evidence="1 2">
    <name type="scientific">Cloacibacillus evryensis</name>
    <dbReference type="NCBI Taxonomy" id="508460"/>
    <lineage>
        <taxon>Bacteria</taxon>
        <taxon>Thermotogati</taxon>
        <taxon>Synergistota</taxon>
        <taxon>Synergistia</taxon>
        <taxon>Synergistales</taxon>
        <taxon>Synergistaceae</taxon>
        <taxon>Cloacibacillus</taxon>
    </lineage>
</organism>
<sequence length="262" mass="27851">MKTDKNRPIIIRGGGDLATGTIYRLRQAGFPVLVLETGRPLAVRRAVSACEAVYAGRWTVEDMECRLISSPAEFDPGAVCVLIDPDCKSLAEVRPRILIDAIMAKRNTGTTRDMAPVTIALGPGFSAPEDALYVIETMRGHSLGRVITKGLAIPDTRKPGVIMGYGIERLLRAPAAGRLVPYKNIGDLVEAGEAVGAIAGHPVAANISGVIRGLIHPSVECHHDMKIGDVDPRGVVDYCFTISDKSLSIAGGVMEAISRSSL</sequence>
<dbReference type="Proteomes" id="UP001205919">
    <property type="component" value="Unassembled WGS sequence"/>
</dbReference>
<dbReference type="EMBL" id="JANFYT010000019">
    <property type="protein sequence ID" value="MCQ4814696.1"/>
    <property type="molecule type" value="Genomic_DNA"/>
</dbReference>
<name>A0AAW5K4K4_9BACT</name>
<proteinExistence type="predicted"/>
<accession>A0AAW5K4K4</accession>
<gene>
    <name evidence="1" type="primary">yqeB</name>
    <name evidence="1" type="ORF">NE630_09685</name>
</gene>
<reference evidence="1 2" key="1">
    <citation type="submission" date="2022-06" db="EMBL/GenBank/DDBJ databases">
        <title>Isolation of gut microbiota from human fecal samples.</title>
        <authorList>
            <person name="Pamer E.G."/>
            <person name="Barat B."/>
            <person name="Waligurski E."/>
            <person name="Medina S."/>
            <person name="Paddock L."/>
            <person name="Mostad J."/>
        </authorList>
    </citation>
    <scope>NUCLEOTIDE SEQUENCE [LARGE SCALE GENOMIC DNA]</scope>
    <source>
        <strain evidence="1 2">DFI.9.90</strain>
    </source>
</reference>
<protein>
    <submittedName>
        <fullName evidence="1">Selenium-dependent molybdenum cofactor biosynthesis protein YqeB</fullName>
    </submittedName>
</protein>
<dbReference type="RefSeq" id="WP_008712511.1">
    <property type="nucleotide sequence ID" value="NZ_CABKQM010000008.1"/>
</dbReference>
<dbReference type="NCBIfam" id="TIGR03309">
    <property type="entry name" value="matur_yqeB"/>
    <property type="match status" value="1"/>
</dbReference>
<dbReference type="GeneID" id="95756696"/>
<keyword evidence="2" id="KW-1185">Reference proteome</keyword>
<evidence type="ECO:0000313" key="1">
    <source>
        <dbReference type="EMBL" id="MCQ4814696.1"/>
    </source>
</evidence>
<comment type="caution">
    <text evidence="1">The sequence shown here is derived from an EMBL/GenBank/DDBJ whole genome shotgun (WGS) entry which is preliminary data.</text>
</comment>
<evidence type="ECO:0000313" key="2">
    <source>
        <dbReference type="Proteomes" id="UP001205919"/>
    </source>
</evidence>
<dbReference type="AlphaFoldDB" id="A0AAW5K4K4"/>